<organism evidence="1 2">
    <name type="scientific">Zalaria obscura</name>
    <dbReference type="NCBI Taxonomy" id="2024903"/>
    <lineage>
        <taxon>Eukaryota</taxon>
        <taxon>Fungi</taxon>
        <taxon>Dikarya</taxon>
        <taxon>Ascomycota</taxon>
        <taxon>Pezizomycotina</taxon>
        <taxon>Dothideomycetes</taxon>
        <taxon>Dothideomycetidae</taxon>
        <taxon>Dothideales</taxon>
        <taxon>Zalariaceae</taxon>
        <taxon>Zalaria</taxon>
    </lineage>
</organism>
<protein>
    <submittedName>
        <fullName evidence="1">Uncharacterized protein</fullName>
    </submittedName>
</protein>
<comment type="caution">
    <text evidence="1">The sequence shown here is derived from an EMBL/GenBank/DDBJ whole genome shotgun (WGS) entry which is preliminary data.</text>
</comment>
<dbReference type="Proteomes" id="UP001320706">
    <property type="component" value="Unassembled WGS sequence"/>
</dbReference>
<keyword evidence="2" id="KW-1185">Reference proteome</keyword>
<evidence type="ECO:0000313" key="2">
    <source>
        <dbReference type="Proteomes" id="UP001320706"/>
    </source>
</evidence>
<name>A0ACC3SAH0_9PEZI</name>
<sequence length="417" mass="47338">MLRRPVSWIGRLFAVLACGIQFSDSTLPERRKRSSNYVRYAFQCLRIANFLVRPTLLCVETLMILGNVLENDMKPESAWMLLGTTVRMAQSLGLHEERSHDSPRRKLWYTRMPSMLALVRQDSLLCMCYDRPPVTVSSRVERPEIPLSGTIPFREAMDYLVDIFTRSGKVAWLCRPALHNRHSSELRESIQQELIETCNRNLLECVRAFVNLLSLSTFASRSWVVIHNGLSSALLLGFLGETLRNPEVRLLQGEIVEIFSKESQDDGVQERDSDSGIDLSRAHLRAVAALRRICSSQGNHTDQVPPTNNESSNHEIAANETHSSERFGEPWPTTTNEGDPMLMNMENLLAQSSSGIDMNPLDMVDSIIWGTHDNYKLAKGYWLIEISDPMTFGDTESQAAQTMIPDFNFPWLEPAMF</sequence>
<evidence type="ECO:0000313" key="1">
    <source>
        <dbReference type="EMBL" id="KAK8202157.1"/>
    </source>
</evidence>
<reference evidence="1" key="1">
    <citation type="submission" date="2024-02" db="EMBL/GenBank/DDBJ databases">
        <title>Metagenome Assembled Genome of Zalaria obscura JY119.</title>
        <authorList>
            <person name="Vighnesh L."/>
            <person name="Jagadeeshwari U."/>
            <person name="Venkata Ramana C."/>
            <person name="Sasikala C."/>
        </authorList>
    </citation>
    <scope>NUCLEOTIDE SEQUENCE</scope>
    <source>
        <strain evidence="1">JY119</strain>
    </source>
</reference>
<gene>
    <name evidence="1" type="ORF">M8818_005683</name>
</gene>
<accession>A0ACC3SAH0</accession>
<proteinExistence type="predicted"/>
<dbReference type="EMBL" id="JAMKPW020000033">
    <property type="protein sequence ID" value="KAK8202157.1"/>
    <property type="molecule type" value="Genomic_DNA"/>
</dbReference>